<comment type="caution">
    <text evidence="7">The sequence shown here is derived from an EMBL/GenBank/DDBJ whole genome shotgun (WGS) entry which is preliminary data.</text>
</comment>
<proteinExistence type="predicted"/>
<dbReference type="OrthoDB" id="3036062at2759"/>
<evidence type="ECO:0000313" key="7">
    <source>
        <dbReference type="EMBL" id="KAF9462221.1"/>
    </source>
</evidence>
<dbReference type="AlphaFoldDB" id="A0A9P5Y5W1"/>
<keyword evidence="1" id="KW-0479">Metal-binding</keyword>
<evidence type="ECO:0000313" key="8">
    <source>
        <dbReference type="Proteomes" id="UP000807353"/>
    </source>
</evidence>
<evidence type="ECO:0000256" key="1">
    <source>
        <dbReference type="ARBA" id="ARBA00022723"/>
    </source>
</evidence>
<name>A0A9P5Y5W1_9AGAR</name>
<keyword evidence="3 5" id="KW-0342">GTP-binding</keyword>
<dbReference type="PRINTS" id="PR01241">
    <property type="entry name" value="GPROTEINAFNG"/>
</dbReference>
<dbReference type="SUPFAM" id="SSF52540">
    <property type="entry name" value="P-loop containing nucleoside triphosphate hydrolases"/>
    <property type="match status" value="1"/>
</dbReference>
<dbReference type="InterPro" id="IPR027417">
    <property type="entry name" value="P-loop_NTPase"/>
</dbReference>
<dbReference type="GO" id="GO:0005525">
    <property type="term" value="F:GTP binding"/>
    <property type="evidence" value="ECO:0007669"/>
    <property type="project" value="UniProtKB-KW"/>
</dbReference>
<dbReference type="PROSITE" id="PS51882">
    <property type="entry name" value="G_ALPHA"/>
    <property type="match status" value="1"/>
</dbReference>
<dbReference type="GO" id="GO:0007188">
    <property type="term" value="P:adenylate cyclase-modulating G protein-coupled receptor signaling pathway"/>
    <property type="evidence" value="ECO:0007669"/>
    <property type="project" value="TreeGrafter"/>
</dbReference>
<keyword evidence="8" id="KW-1185">Reference proteome</keyword>
<keyword evidence="4" id="KW-0807">Transducer</keyword>
<feature type="binding site" evidence="5">
    <location>
        <position position="322"/>
    </location>
    <ligand>
        <name>GTP</name>
        <dbReference type="ChEBI" id="CHEBI:37565"/>
    </ligand>
</feature>
<feature type="region of interest" description="Disordered" evidence="6">
    <location>
        <begin position="1"/>
        <end position="20"/>
    </location>
</feature>
<dbReference type="InterPro" id="IPR002975">
    <property type="entry name" value="Fungi_Gprotein_alpha"/>
</dbReference>
<evidence type="ECO:0000256" key="6">
    <source>
        <dbReference type="SAM" id="MobiDB-lite"/>
    </source>
</evidence>
<keyword evidence="2 5" id="KW-0547">Nucleotide-binding</keyword>
<dbReference type="EMBL" id="MU150274">
    <property type="protein sequence ID" value="KAF9462221.1"/>
    <property type="molecule type" value="Genomic_DNA"/>
</dbReference>
<dbReference type="Gene3D" id="3.40.50.300">
    <property type="entry name" value="P-loop containing nucleotide triphosphate hydrolases"/>
    <property type="match status" value="1"/>
</dbReference>
<dbReference type="InterPro" id="IPR001019">
    <property type="entry name" value="Gprotein_alpha_su"/>
</dbReference>
<dbReference type="InterPro" id="IPR011025">
    <property type="entry name" value="GproteinA_insert"/>
</dbReference>
<dbReference type="Gene3D" id="1.10.400.10">
    <property type="entry name" value="GI Alpha 1, domain 2-like"/>
    <property type="match status" value="1"/>
</dbReference>
<dbReference type="Proteomes" id="UP000807353">
    <property type="component" value="Unassembled WGS sequence"/>
</dbReference>
<dbReference type="SMART" id="SM00275">
    <property type="entry name" value="G_alpha"/>
    <property type="match status" value="1"/>
</dbReference>
<dbReference type="GO" id="GO:0005737">
    <property type="term" value="C:cytoplasm"/>
    <property type="evidence" value="ECO:0007669"/>
    <property type="project" value="TreeGrafter"/>
</dbReference>
<dbReference type="GO" id="GO:0003924">
    <property type="term" value="F:GTPase activity"/>
    <property type="evidence" value="ECO:0007669"/>
    <property type="project" value="InterPro"/>
</dbReference>
<dbReference type="GO" id="GO:0046872">
    <property type="term" value="F:metal ion binding"/>
    <property type="evidence" value="ECO:0007669"/>
    <property type="project" value="UniProtKB-KW"/>
</dbReference>
<dbReference type="GO" id="GO:0001664">
    <property type="term" value="F:G protein-coupled receptor binding"/>
    <property type="evidence" value="ECO:0007669"/>
    <property type="project" value="InterPro"/>
</dbReference>
<gene>
    <name evidence="7" type="ORF">BDZ94DRAFT_1322755</name>
</gene>
<reference evidence="7" key="1">
    <citation type="submission" date="2020-11" db="EMBL/GenBank/DDBJ databases">
        <authorList>
            <consortium name="DOE Joint Genome Institute"/>
            <person name="Ahrendt S."/>
            <person name="Riley R."/>
            <person name="Andreopoulos W."/>
            <person name="Labutti K."/>
            <person name="Pangilinan J."/>
            <person name="Ruiz-Duenas F.J."/>
            <person name="Barrasa J.M."/>
            <person name="Sanchez-Garcia M."/>
            <person name="Camarero S."/>
            <person name="Miyauchi S."/>
            <person name="Serrano A."/>
            <person name="Linde D."/>
            <person name="Babiker R."/>
            <person name="Drula E."/>
            <person name="Ayuso-Fernandez I."/>
            <person name="Pacheco R."/>
            <person name="Padilla G."/>
            <person name="Ferreira P."/>
            <person name="Barriuso J."/>
            <person name="Kellner H."/>
            <person name="Castanera R."/>
            <person name="Alfaro M."/>
            <person name="Ramirez L."/>
            <person name="Pisabarro A.G."/>
            <person name="Kuo A."/>
            <person name="Tritt A."/>
            <person name="Lipzen A."/>
            <person name="He G."/>
            <person name="Yan M."/>
            <person name="Ng V."/>
            <person name="Cullen D."/>
            <person name="Martin F."/>
            <person name="Rosso M.-N."/>
            <person name="Henrissat B."/>
            <person name="Hibbett D."/>
            <person name="Martinez A.T."/>
            <person name="Grigoriev I.V."/>
        </authorList>
    </citation>
    <scope>NUCLEOTIDE SEQUENCE</scope>
    <source>
        <strain evidence="7">CBS 247.69</strain>
    </source>
</reference>
<evidence type="ECO:0000256" key="4">
    <source>
        <dbReference type="ARBA" id="ARBA00023224"/>
    </source>
</evidence>
<dbReference type="PANTHER" id="PTHR10218:SF302">
    <property type="entry name" value="GUANINE NUCLEOTIDE-BINDING PROTEIN ALPHA-5 SUBUNIT"/>
    <property type="match status" value="1"/>
</dbReference>
<evidence type="ECO:0000256" key="5">
    <source>
        <dbReference type="PIRSR" id="PIRSR601019-1"/>
    </source>
</evidence>
<dbReference type="GO" id="GO:0031683">
    <property type="term" value="F:G-protein beta/gamma-subunit complex binding"/>
    <property type="evidence" value="ECO:0007669"/>
    <property type="project" value="InterPro"/>
</dbReference>
<feature type="compositionally biased region" description="Basic and acidic residues" evidence="6">
    <location>
        <begin position="9"/>
        <end position="20"/>
    </location>
</feature>
<dbReference type="Pfam" id="PF00503">
    <property type="entry name" value="G-alpha"/>
    <property type="match status" value="1"/>
</dbReference>
<dbReference type="PANTHER" id="PTHR10218">
    <property type="entry name" value="GTP-BINDING PROTEIN ALPHA SUBUNIT"/>
    <property type="match status" value="1"/>
</dbReference>
<dbReference type="SUPFAM" id="SSF47895">
    <property type="entry name" value="Transducin (alpha subunit), insertion domain"/>
    <property type="match status" value="1"/>
</dbReference>
<protein>
    <submittedName>
        <fullName evidence="7">Guanine nucleotide binding protein, alpha subunit</fullName>
    </submittedName>
</protein>
<accession>A0A9P5Y5W1</accession>
<evidence type="ECO:0000256" key="2">
    <source>
        <dbReference type="ARBA" id="ARBA00022741"/>
    </source>
</evidence>
<organism evidence="7 8">
    <name type="scientific">Collybia nuda</name>
    <dbReference type="NCBI Taxonomy" id="64659"/>
    <lineage>
        <taxon>Eukaryota</taxon>
        <taxon>Fungi</taxon>
        <taxon>Dikarya</taxon>
        <taxon>Basidiomycota</taxon>
        <taxon>Agaricomycotina</taxon>
        <taxon>Agaricomycetes</taxon>
        <taxon>Agaricomycetidae</taxon>
        <taxon>Agaricales</taxon>
        <taxon>Tricholomatineae</taxon>
        <taxon>Clitocybaceae</taxon>
        <taxon>Collybia</taxon>
    </lineage>
</organism>
<dbReference type="GO" id="GO:0005834">
    <property type="term" value="C:heterotrimeric G-protein complex"/>
    <property type="evidence" value="ECO:0007669"/>
    <property type="project" value="InterPro"/>
</dbReference>
<sequence length="357" mass="41277">MGVMVSSQRAERAAKKRSDAIQRTIQSERRRGRQADILLLGSGGDEIVHHFRRDKLAHKGYSETEIEPYKRAIILNTMEYLKSFLDVSTPLDISLSPESSAWRDIIATQLCPGDSKNISSESIKALHDLWHDPAVQLKFIHRTPNSLDKNTLYYLESIDRITDTVYRPNDDDIIYCRSYNTIDEAFPTEGLVYRFLDGRRIKGNKKKWWPCFDGADIIIYGVDLADYDQVLYENGPNKMEENLRAFEEVCNSRWFLPISIILLLNNSGLSPDKLSSSPLKDYFSDYEEGDDCYAASQYFQKKFVSLNKRRTSRDIYSHFVSADDTKILKGVSYSSEVLFVMDIIQRNMIRVVQCFEY</sequence>
<evidence type="ECO:0000256" key="3">
    <source>
        <dbReference type="ARBA" id="ARBA00023134"/>
    </source>
</evidence>
<dbReference type="FunFam" id="3.40.50.300:FF:000720">
    <property type="entry name" value="Guanine nucleotide-binding protein G(k) subunit alpha"/>
    <property type="match status" value="1"/>
</dbReference>